<feature type="non-terminal residue" evidence="3">
    <location>
        <position position="218"/>
    </location>
</feature>
<dbReference type="Gene3D" id="3.40.50.970">
    <property type="match status" value="2"/>
</dbReference>
<evidence type="ECO:0000313" key="3">
    <source>
        <dbReference type="EMBL" id="GAH02954.1"/>
    </source>
</evidence>
<keyword evidence="1" id="KW-0560">Oxidoreductase</keyword>
<dbReference type="EMBL" id="BART01026950">
    <property type="protein sequence ID" value="GAH02954.1"/>
    <property type="molecule type" value="Genomic_DNA"/>
</dbReference>
<dbReference type="PANTHER" id="PTHR42897:SF2">
    <property type="entry name" value="PYRUVATE SYNTHASE SUBUNIT PORB"/>
    <property type="match status" value="1"/>
</dbReference>
<dbReference type="PANTHER" id="PTHR42897">
    <property type="entry name" value="PYRUVATE SYNTHASE SUBUNIT PORB"/>
    <property type="match status" value="1"/>
</dbReference>
<name>X1DD47_9ZZZZ</name>
<reference evidence="3" key="1">
    <citation type="journal article" date="2014" name="Front. Microbiol.">
        <title>High frequency of phylogenetically diverse reductive dehalogenase-homologous genes in deep subseafloor sedimentary metagenomes.</title>
        <authorList>
            <person name="Kawai M."/>
            <person name="Futagami T."/>
            <person name="Toyoda A."/>
            <person name="Takaki Y."/>
            <person name="Nishi S."/>
            <person name="Hori S."/>
            <person name="Arai W."/>
            <person name="Tsubouchi T."/>
            <person name="Morono Y."/>
            <person name="Uchiyama I."/>
            <person name="Ito T."/>
            <person name="Fujiyama A."/>
            <person name="Inagaki F."/>
            <person name="Takami H."/>
        </authorList>
    </citation>
    <scope>NUCLEOTIDE SEQUENCE</scope>
    <source>
        <strain evidence="3">Expedition CK06-06</strain>
    </source>
</reference>
<dbReference type="SUPFAM" id="SSF52518">
    <property type="entry name" value="Thiamin diphosphate-binding fold (THDP-binding)"/>
    <property type="match status" value="1"/>
</dbReference>
<dbReference type="AlphaFoldDB" id="X1DD47"/>
<dbReference type="GO" id="GO:0016491">
    <property type="term" value="F:oxidoreductase activity"/>
    <property type="evidence" value="ECO:0007669"/>
    <property type="project" value="UniProtKB-KW"/>
</dbReference>
<feature type="domain" description="Thiamine pyrophosphate enzyme TPP-binding" evidence="2">
    <location>
        <begin position="84"/>
        <end position="215"/>
    </location>
</feature>
<gene>
    <name evidence="3" type="ORF">S01H4_47906</name>
</gene>
<accession>X1DD47</accession>
<evidence type="ECO:0000256" key="1">
    <source>
        <dbReference type="ARBA" id="ARBA00023002"/>
    </source>
</evidence>
<proteinExistence type="predicted"/>
<comment type="caution">
    <text evidence="3">The sequence shown here is derived from an EMBL/GenBank/DDBJ whole genome shotgun (WGS) entry which is preliminary data.</text>
</comment>
<dbReference type="InterPro" id="IPR011766">
    <property type="entry name" value="TPP_enzyme_TPP-bd"/>
</dbReference>
<dbReference type="GO" id="GO:0030976">
    <property type="term" value="F:thiamine pyrophosphate binding"/>
    <property type="evidence" value="ECO:0007669"/>
    <property type="project" value="InterPro"/>
</dbReference>
<evidence type="ECO:0000259" key="2">
    <source>
        <dbReference type="Pfam" id="PF02775"/>
    </source>
</evidence>
<dbReference type="Pfam" id="PF02775">
    <property type="entry name" value="TPP_enzyme_C"/>
    <property type="match status" value="1"/>
</dbReference>
<organism evidence="3">
    <name type="scientific">marine sediment metagenome</name>
    <dbReference type="NCBI Taxonomy" id="412755"/>
    <lineage>
        <taxon>unclassified sequences</taxon>
        <taxon>metagenomes</taxon>
        <taxon>ecological metagenomes</taxon>
    </lineage>
</organism>
<protein>
    <recommendedName>
        <fullName evidence="2">Thiamine pyrophosphate enzyme TPP-binding domain-containing protein</fullName>
    </recommendedName>
</protein>
<dbReference type="InterPro" id="IPR051479">
    <property type="entry name" value="PorB-like"/>
</dbReference>
<sequence>MTSLLAEKEKFVVPEEEYIYQGHTLCAGCSAALIIRYVLKVLGPKTICVVPACCFTLMCGRAAFGPDSQLTMPSGLRVSVLNCAFETAAVTASGVKAGLEAQGDYETTVLAVAGDGGTFDIGLQALSGVAERNDDIMYVCYDNEAYMNTGIQRSSATPDGCWTTTTPLPRPKQGAKKNIMEIMAAHKVPYAATATPAFPFDLMQKVSKAKQKRGTRFF</sequence>
<dbReference type="InterPro" id="IPR029061">
    <property type="entry name" value="THDP-binding"/>
</dbReference>